<evidence type="ECO:0000313" key="10">
    <source>
        <dbReference type="Proteomes" id="UP001431199"/>
    </source>
</evidence>
<dbReference type="NCBIfam" id="NF007033">
    <property type="entry name" value="PRK09496.1-5"/>
    <property type="match status" value="1"/>
</dbReference>
<evidence type="ECO:0000256" key="6">
    <source>
        <dbReference type="ARBA" id="ARBA00023065"/>
    </source>
</evidence>
<protein>
    <recommendedName>
        <fullName evidence="1">Trk system potassium uptake protein TrkA</fullName>
    </recommendedName>
</protein>
<reference evidence="9" key="1">
    <citation type="submission" date="2022-09" db="EMBL/GenBank/DDBJ databases">
        <title>Eubacterium sp. LFL-14 isolated from human feces.</title>
        <authorList>
            <person name="Liu F."/>
        </authorList>
    </citation>
    <scope>NUCLEOTIDE SEQUENCE</scope>
    <source>
        <strain evidence="9">LFL-14</strain>
    </source>
</reference>
<feature type="domain" description="RCK N-terminal" evidence="7">
    <location>
        <begin position="1"/>
        <end position="120"/>
    </location>
</feature>
<gene>
    <name evidence="9" type="primary">trkA</name>
    <name evidence="9" type="ORF">N5B56_02385</name>
</gene>
<dbReference type="InterPro" id="IPR036721">
    <property type="entry name" value="RCK_C_sf"/>
</dbReference>
<dbReference type="InterPro" id="IPR036291">
    <property type="entry name" value="NAD(P)-bd_dom_sf"/>
</dbReference>
<dbReference type="Gene3D" id="3.30.70.1450">
    <property type="entry name" value="Regulator of K+ conductance, C-terminal domain"/>
    <property type="match status" value="2"/>
</dbReference>
<dbReference type="PRINTS" id="PR00335">
    <property type="entry name" value="KUPTAKETRKA"/>
</dbReference>
<dbReference type="EMBL" id="JAODBU010000002">
    <property type="protein sequence ID" value="MCT7397937.1"/>
    <property type="molecule type" value="Genomic_DNA"/>
</dbReference>
<dbReference type="InterPro" id="IPR006036">
    <property type="entry name" value="K_uptake_TrkA"/>
</dbReference>
<dbReference type="Pfam" id="PF02080">
    <property type="entry name" value="TrkA_C"/>
    <property type="match status" value="2"/>
</dbReference>
<keyword evidence="2" id="KW-0813">Transport</keyword>
<dbReference type="InterPro" id="IPR006037">
    <property type="entry name" value="RCK_C"/>
</dbReference>
<keyword evidence="6" id="KW-0406">Ion transport</keyword>
<feature type="domain" description="RCK C-terminal" evidence="8">
    <location>
        <begin position="140"/>
        <end position="223"/>
    </location>
</feature>
<keyword evidence="4" id="KW-0630">Potassium</keyword>
<dbReference type="SUPFAM" id="SSF51735">
    <property type="entry name" value="NAD(P)-binding Rossmann-fold domains"/>
    <property type="match status" value="2"/>
</dbReference>
<accession>A0ABT2M003</accession>
<evidence type="ECO:0000256" key="1">
    <source>
        <dbReference type="ARBA" id="ARBA00017378"/>
    </source>
</evidence>
<dbReference type="NCBIfam" id="NF007031">
    <property type="entry name" value="PRK09496.1-2"/>
    <property type="match status" value="1"/>
</dbReference>
<dbReference type="InterPro" id="IPR050721">
    <property type="entry name" value="Trk_Ktr_HKT_K-transport"/>
</dbReference>
<dbReference type="PROSITE" id="PS51201">
    <property type="entry name" value="RCK_N"/>
    <property type="match status" value="2"/>
</dbReference>
<dbReference type="PANTHER" id="PTHR43833">
    <property type="entry name" value="POTASSIUM CHANNEL PROTEIN 2-RELATED-RELATED"/>
    <property type="match status" value="1"/>
</dbReference>
<dbReference type="PROSITE" id="PS51202">
    <property type="entry name" value="RCK_C"/>
    <property type="match status" value="2"/>
</dbReference>
<evidence type="ECO:0000259" key="8">
    <source>
        <dbReference type="PROSITE" id="PS51202"/>
    </source>
</evidence>
<feature type="domain" description="RCK N-terminal" evidence="7">
    <location>
        <begin position="228"/>
        <end position="345"/>
    </location>
</feature>
<dbReference type="NCBIfam" id="NF007039">
    <property type="entry name" value="PRK09496.3-2"/>
    <property type="match status" value="1"/>
</dbReference>
<sequence>MNIIIVGCGKVGKNLAAQLSKEDNSICVVDIDGNVVHKLADTYDVMGIIGNGASYSVLQEAGLEYADLLIAVTKSDEVNLLCCMIAKKGSNCNTIARVRNPIYNKERHFLQEELGLSMIINPEFISATEISRILCFPNAIDVDLFSKGRAEMIRFRIPKDSVLDNVHIKDLSSRIFAGVLICAIERDNEVTIPTGDFVLKSGDVVSMMSSRQTTIDFFHFINFHTHEVKNAMIVGGGKIAVYLAQMLLKLKISVKIIEHDPARCQELCEMLPNATIICGDGTDNTLLIEERIDQTDALVTLTNYDEENILLALFAQKRVKTKVVSKINRSQLTEVVHNLNLDSVIYPKNLCTERILQYVRAKQNAIGSNIVTLYRLCDDKVEALEFNIAEKSKLTGVPLKDLNIKKGVLICCITRDDKLIIPGGDDVIAPGDSMIIVTTLLGLKDARDILED</sequence>
<evidence type="ECO:0000259" key="7">
    <source>
        <dbReference type="PROSITE" id="PS51201"/>
    </source>
</evidence>
<organism evidence="9 10">
    <name type="scientific">Eubacterium album</name>
    <dbReference type="NCBI Taxonomy" id="2978477"/>
    <lineage>
        <taxon>Bacteria</taxon>
        <taxon>Bacillati</taxon>
        <taxon>Bacillota</taxon>
        <taxon>Clostridia</taxon>
        <taxon>Eubacteriales</taxon>
        <taxon>Eubacteriaceae</taxon>
        <taxon>Eubacterium</taxon>
    </lineage>
</organism>
<evidence type="ECO:0000256" key="5">
    <source>
        <dbReference type="ARBA" id="ARBA00023027"/>
    </source>
</evidence>
<evidence type="ECO:0000256" key="4">
    <source>
        <dbReference type="ARBA" id="ARBA00022958"/>
    </source>
</evidence>
<dbReference type="SUPFAM" id="SSF116726">
    <property type="entry name" value="TrkA C-terminal domain-like"/>
    <property type="match status" value="2"/>
</dbReference>
<keyword evidence="3" id="KW-0633">Potassium transport</keyword>
<dbReference type="Proteomes" id="UP001431199">
    <property type="component" value="Unassembled WGS sequence"/>
</dbReference>
<dbReference type="InterPro" id="IPR003148">
    <property type="entry name" value="RCK_N"/>
</dbReference>
<keyword evidence="5" id="KW-0520">NAD</keyword>
<evidence type="ECO:0000256" key="3">
    <source>
        <dbReference type="ARBA" id="ARBA00022538"/>
    </source>
</evidence>
<dbReference type="Pfam" id="PF02254">
    <property type="entry name" value="TrkA_N"/>
    <property type="match status" value="2"/>
</dbReference>
<evidence type="ECO:0000313" key="9">
    <source>
        <dbReference type="EMBL" id="MCT7397937.1"/>
    </source>
</evidence>
<dbReference type="Gene3D" id="3.40.50.720">
    <property type="entry name" value="NAD(P)-binding Rossmann-like Domain"/>
    <property type="match status" value="2"/>
</dbReference>
<dbReference type="NCBIfam" id="NF007041">
    <property type="entry name" value="PRK09496.3-4"/>
    <property type="match status" value="1"/>
</dbReference>
<dbReference type="PANTHER" id="PTHR43833:SF5">
    <property type="entry name" value="TRK SYSTEM POTASSIUM UPTAKE PROTEIN TRKA"/>
    <property type="match status" value="1"/>
</dbReference>
<dbReference type="NCBIfam" id="NF007032">
    <property type="entry name" value="PRK09496.1-4"/>
    <property type="match status" value="1"/>
</dbReference>
<evidence type="ECO:0000256" key="2">
    <source>
        <dbReference type="ARBA" id="ARBA00022448"/>
    </source>
</evidence>
<name>A0ABT2M003_9FIRM</name>
<proteinExistence type="predicted"/>
<comment type="caution">
    <text evidence="9">The sequence shown here is derived from an EMBL/GenBank/DDBJ whole genome shotgun (WGS) entry which is preliminary data.</text>
</comment>
<dbReference type="RefSeq" id="WP_022087924.1">
    <property type="nucleotide sequence ID" value="NZ_JAODBU010000002.1"/>
</dbReference>
<feature type="domain" description="RCK C-terminal" evidence="8">
    <location>
        <begin position="371"/>
        <end position="452"/>
    </location>
</feature>
<keyword evidence="10" id="KW-1185">Reference proteome</keyword>